<dbReference type="Proteomes" id="UP001315967">
    <property type="component" value="Chromosome"/>
</dbReference>
<evidence type="ECO:0000313" key="3">
    <source>
        <dbReference type="Proteomes" id="UP001315967"/>
    </source>
</evidence>
<reference evidence="2 3" key="1">
    <citation type="submission" date="2022-08" db="EMBL/GenBank/DDBJ databases">
        <title>Aerococcaceae sp. nov isolated from spoiled eye mask.</title>
        <authorList>
            <person name="Zhou G."/>
            <person name="Xie X.-B."/>
            <person name="Shi Q.-S."/>
            <person name="Wang Y.-S."/>
            <person name="Wen X."/>
            <person name="Peng H."/>
            <person name="Yang X.-J."/>
            <person name="Tao H.-B."/>
            <person name="Huang X.-M."/>
        </authorList>
    </citation>
    <scope>NUCLEOTIDE SEQUENCE [LARGE SCALE GENOMIC DNA]</scope>
    <source>
        <strain evidence="3">DM20194951</strain>
    </source>
</reference>
<accession>A0ABY5P9Q4</accession>
<dbReference type="InterPro" id="IPR003673">
    <property type="entry name" value="CoA-Trfase_fam_III"/>
</dbReference>
<keyword evidence="3" id="KW-1185">Reference proteome</keyword>
<dbReference type="EMBL" id="CP102453">
    <property type="protein sequence ID" value="UUX35083.1"/>
    <property type="molecule type" value="Genomic_DNA"/>
</dbReference>
<evidence type="ECO:0000256" key="1">
    <source>
        <dbReference type="ARBA" id="ARBA00022679"/>
    </source>
</evidence>
<dbReference type="Gene3D" id="3.40.50.10540">
    <property type="entry name" value="Crotonobetainyl-coa:carnitine coa-transferase, domain 1"/>
    <property type="match status" value="1"/>
</dbReference>
<protein>
    <submittedName>
        <fullName evidence="2">CoA transferase</fullName>
    </submittedName>
</protein>
<dbReference type="PANTHER" id="PTHR48207:SF3">
    <property type="entry name" value="SUCCINATE--HYDROXYMETHYLGLUTARATE COA-TRANSFERASE"/>
    <property type="match status" value="1"/>
</dbReference>
<dbReference type="Pfam" id="PF02515">
    <property type="entry name" value="CoA_transf_3"/>
    <property type="match status" value="1"/>
</dbReference>
<evidence type="ECO:0000313" key="2">
    <source>
        <dbReference type="EMBL" id="UUX35083.1"/>
    </source>
</evidence>
<name>A0ABY5P9Q4_9LACT</name>
<dbReference type="SUPFAM" id="SSF89796">
    <property type="entry name" value="CoA-transferase family III (CaiB/BaiF)"/>
    <property type="match status" value="1"/>
</dbReference>
<proteinExistence type="predicted"/>
<organism evidence="2 3">
    <name type="scientific">Fundicoccus culcitae</name>
    <dbReference type="NCBI Taxonomy" id="2969821"/>
    <lineage>
        <taxon>Bacteria</taxon>
        <taxon>Bacillati</taxon>
        <taxon>Bacillota</taxon>
        <taxon>Bacilli</taxon>
        <taxon>Lactobacillales</taxon>
        <taxon>Aerococcaceae</taxon>
        <taxon>Fundicoccus</taxon>
    </lineage>
</organism>
<sequence>MEYTKGSALEGLKVLDLGRVIAAPFAAAMLADLGADVIKIEMPQGGDNARDNLPMKDGESTYFIQFNRSKRGMTLDMKKGRDILVKLVEKADVVLENFRPGVMEKLGFGYEELRKINPQIIMASVSGFGQTGPYSQRAGYDPLAQAMSGMMDITGYPENPPVRAGASIADVMAAQNAVIGVLAALEYRNKTGEGQYIDVSLLDATIVSMSSVVQGYLTDKSYIPTRRGNGYLAGAPGGLYECKDGNLVLMALGDRAWNKLVEVMDQKELLTDPRFETNQLRVANYPALDDIVNEWTRNFEVHELESLLLSNGLPAGAALTVPQMYENEHVNVREMFTTVNHPTIGDVEITNQGIKMSKTSPYVRGSSPLLGEHTDEILKDLGYSDDEIATFRAEGVI</sequence>
<dbReference type="GO" id="GO:0016740">
    <property type="term" value="F:transferase activity"/>
    <property type="evidence" value="ECO:0007669"/>
    <property type="project" value="UniProtKB-KW"/>
</dbReference>
<dbReference type="InterPro" id="IPR044855">
    <property type="entry name" value="CoA-Trfase_III_dom3_sf"/>
</dbReference>
<gene>
    <name evidence="2" type="ORF">NRE15_05425</name>
</gene>
<keyword evidence="1 2" id="KW-0808">Transferase</keyword>
<dbReference type="Gene3D" id="3.30.1540.10">
    <property type="entry name" value="formyl-coa transferase, domain 3"/>
    <property type="match status" value="1"/>
</dbReference>
<dbReference type="RefSeq" id="WP_313794576.1">
    <property type="nucleotide sequence ID" value="NZ_CP102453.1"/>
</dbReference>
<dbReference type="PANTHER" id="PTHR48207">
    <property type="entry name" value="SUCCINATE--HYDROXYMETHYLGLUTARATE COA-TRANSFERASE"/>
    <property type="match status" value="1"/>
</dbReference>
<dbReference type="InterPro" id="IPR023606">
    <property type="entry name" value="CoA-Trfase_III_dom_1_sf"/>
</dbReference>
<dbReference type="InterPro" id="IPR050483">
    <property type="entry name" value="CoA-transferase_III_domain"/>
</dbReference>